<evidence type="ECO:0000256" key="6">
    <source>
        <dbReference type="ARBA" id="ARBA00023170"/>
    </source>
</evidence>
<dbReference type="RefSeq" id="XP_015189695.1">
    <property type="nucleotide sequence ID" value="XM_015334209.1"/>
</dbReference>
<organism evidence="9 10">
    <name type="scientific">Polistes dominula</name>
    <name type="common">European paper wasp</name>
    <name type="synonym">Vespa dominula</name>
    <dbReference type="NCBI Taxonomy" id="743375"/>
    <lineage>
        <taxon>Eukaryota</taxon>
        <taxon>Metazoa</taxon>
        <taxon>Ecdysozoa</taxon>
        <taxon>Arthropoda</taxon>
        <taxon>Hexapoda</taxon>
        <taxon>Insecta</taxon>
        <taxon>Pterygota</taxon>
        <taxon>Neoptera</taxon>
        <taxon>Endopterygota</taxon>
        <taxon>Hymenoptera</taxon>
        <taxon>Apocrita</taxon>
        <taxon>Aculeata</taxon>
        <taxon>Vespoidea</taxon>
        <taxon>Vespidae</taxon>
        <taxon>Polistinae</taxon>
        <taxon>Polistini</taxon>
        <taxon>Polistes</taxon>
    </lineage>
</organism>
<evidence type="ECO:0000256" key="4">
    <source>
        <dbReference type="ARBA" id="ARBA00022989"/>
    </source>
</evidence>
<keyword evidence="3 8" id="KW-0812">Transmembrane</keyword>
<comment type="subcellular location">
    <subcellularLocation>
        <location evidence="1">Cell membrane</location>
        <topology evidence="1">Multi-pass membrane protein</topology>
    </subcellularLocation>
</comment>
<feature type="transmembrane region" description="Helical" evidence="8">
    <location>
        <begin position="68"/>
        <end position="88"/>
    </location>
</feature>
<reference evidence="10" key="1">
    <citation type="submission" date="2025-08" db="UniProtKB">
        <authorList>
            <consortium name="RefSeq"/>
        </authorList>
    </citation>
    <scope>IDENTIFICATION</scope>
    <source>
        <tissue evidence="10">Whole body</tissue>
    </source>
</reference>
<evidence type="ECO:0000256" key="3">
    <source>
        <dbReference type="ARBA" id="ARBA00022692"/>
    </source>
</evidence>
<dbReference type="PANTHER" id="PTHR21143">
    <property type="entry name" value="INVERTEBRATE GUSTATORY RECEPTOR"/>
    <property type="match status" value="1"/>
</dbReference>
<gene>
    <name evidence="10" type="primary">LOC107073519</name>
</gene>
<dbReference type="PANTHER" id="PTHR21143:SF133">
    <property type="entry name" value="GUSTATORY AND PHEROMONE RECEPTOR 32A-RELATED"/>
    <property type="match status" value="1"/>
</dbReference>
<keyword evidence="2" id="KW-1003">Cell membrane</keyword>
<keyword evidence="7" id="KW-0807">Transducer</keyword>
<keyword evidence="4 8" id="KW-1133">Transmembrane helix</keyword>
<keyword evidence="5 8" id="KW-0472">Membrane</keyword>
<evidence type="ECO:0000313" key="9">
    <source>
        <dbReference type="Proteomes" id="UP000694924"/>
    </source>
</evidence>
<accession>A0ABM1JB57</accession>
<protein>
    <submittedName>
        <fullName evidence="10">Gustatory and pheromone receptor 32a-like</fullName>
    </submittedName>
</protein>
<dbReference type="Pfam" id="PF08395">
    <property type="entry name" value="7tm_7"/>
    <property type="match status" value="1"/>
</dbReference>
<evidence type="ECO:0000256" key="2">
    <source>
        <dbReference type="ARBA" id="ARBA00022475"/>
    </source>
</evidence>
<dbReference type="GeneID" id="107073519"/>
<evidence type="ECO:0000313" key="10">
    <source>
        <dbReference type="RefSeq" id="XP_015189695.1"/>
    </source>
</evidence>
<evidence type="ECO:0000256" key="8">
    <source>
        <dbReference type="SAM" id="Phobius"/>
    </source>
</evidence>
<evidence type="ECO:0000256" key="5">
    <source>
        <dbReference type="ARBA" id="ARBA00023136"/>
    </source>
</evidence>
<name>A0ABM1JB57_POLDO</name>
<evidence type="ECO:0000256" key="7">
    <source>
        <dbReference type="ARBA" id="ARBA00023224"/>
    </source>
</evidence>
<keyword evidence="9" id="KW-1185">Reference proteome</keyword>
<dbReference type="InterPro" id="IPR013604">
    <property type="entry name" value="7TM_chemorcpt"/>
</dbReference>
<dbReference type="Proteomes" id="UP000694924">
    <property type="component" value="Unplaced"/>
</dbReference>
<sequence>MLTTTNNSPQHKRMIKMRNNWKNDSASADIHRIYESNENVVKIKIAQKLHLELMKCAKNINNAYSRRNINAIISLSYWIFIYMFKIIMISHLCATTSAEASNIGDIICELYIPTTSKEFRTEISDFTLQLIQNPLSFTCCGFFQLNHTLISKVIVSVTTYLVILIQVGNLPPQVFNDDLIS</sequence>
<keyword evidence="6" id="KW-0675">Receptor</keyword>
<proteinExistence type="predicted"/>
<evidence type="ECO:0000256" key="1">
    <source>
        <dbReference type="ARBA" id="ARBA00004651"/>
    </source>
</evidence>